<name>B5H8S2_STRE2</name>
<protein>
    <submittedName>
        <fullName evidence="2">Uncharacterized protein</fullName>
    </submittedName>
</protein>
<keyword evidence="3" id="KW-1185">Reference proteome</keyword>
<reference evidence="3" key="2">
    <citation type="submission" date="2009-10" db="EMBL/GenBank/DDBJ databases">
        <title>The genome sequence of Streptomyces pristinaespiralis strain ATCC 25486.</title>
        <authorList>
            <consortium name="The Broad Institute Genome Sequencing Platform"/>
            <consortium name="Broad Institute Microbial Sequencing Center"/>
            <person name="Fischbach M."/>
            <person name="Godfrey P."/>
            <person name="Ward D."/>
            <person name="Young S."/>
            <person name="Zeng Q."/>
            <person name="Koehrsen M."/>
            <person name="Alvarado L."/>
            <person name="Berlin A.M."/>
            <person name="Bochicchio J."/>
            <person name="Borenstein D."/>
            <person name="Chapman S.B."/>
            <person name="Chen Z."/>
            <person name="Engels R."/>
            <person name="Freedman E."/>
            <person name="Gellesch M."/>
            <person name="Goldberg J."/>
            <person name="Griggs A."/>
            <person name="Gujja S."/>
            <person name="Heilman E.R."/>
            <person name="Heiman D.I."/>
            <person name="Hepburn T.A."/>
            <person name="Howarth C."/>
            <person name="Jen D."/>
            <person name="Larson L."/>
            <person name="Lewis B."/>
            <person name="Mehta T."/>
            <person name="Park D."/>
            <person name="Pearson M."/>
            <person name="Richards J."/>
            <person name="Roberts A."/>
            <person name="Saif S."/>
            <person name="Shea T.D."/>
            <person name="Shenoy N."/>
            <person name="Sisk P."/>
            <person name="Stolte C."/>
            <person name="Sykes S.N."/>
            <person name="Thomson T."/>
            <person name="Walk T."/>
            <person name="White J."/>
            <person name="Yandava C."/>
            <person name="Straight P."/>
            <person name="Clardy J."/>
            <person name="Hung D."/>
            <person name="Kolter R."/>
            <person name="Mekalanos J."/>
            <person name="Walker S."/>
            <person name="Walsh C.T."/>
            <person name="Wieland-Brown L.C."/>
            <person name="Haas B."/>
            <person name="Nusbaum C."/>
            <person name="Birren B."/>
        </authorList>
    </citation>
    <scope>NUCLEOTIDE SEQUENCE [LARGE SCALE GENOMIC DNA]</scope>
    <source>
        <strain evidence="3">ATCC 25486 / DSM 40338 / CBS 914.69 / JCM 4507 / NBRC 13074 / NRRL 2958 / 5647</strain>
    </source>
</reference>
<dbReference type="AlphaFoldDB" id="B5H8S2"/>
<gene>
    <name evidence="2" type="ORF">SSDG_01644</name>
</gene>
<feature type="compositionally biased region" description="Polar residues" evidence="1">
    <location>
        <begin position="7"/>
        <end position="28"/>
    </location>
</feature>
<dbReference type="HOGENOM" id="CLU_1266067_0_0_11"/>
<organism evidence="2 3">
    <name type="scientific">Streptomyces pristinaespiralis (strain ATCC 25486 / DSM 40338 / CBS 914.69 / JCM 4507 / KCC S-0507 / NBRC 13074 / NRRL 2958 / 5647)</name>
    <dbReference type="NCBI Taxonomy" id="457429"/>
    <lineage>
        <taxon>Bacteria</taxon>
        <taxon>Bacillati</taxon>
        <taxon>Actinomycetota</taxon>
        <taxon>Actinomycetes</taxon>
        <taxon>Kitasatosporales</taxon>
        <taxon>Streptomycetaceae</taxon>
        <taxon>Streptomyces</taxon>
    </lineage>
</organism>
<dbReference type="Proteomes" id="UP000002805">
    <property type="component" value="Chromosome"/>
</dbReference>
<evidence type="ECO:0000256" key="1">
    <source>
        <dbReference type="SAM" id="MobiDB-lite"/>
    </source>
</evidence>
<sequence>MGEADMVTTSNAPESSGTDNPTQTTSSGGTVQFLTVSEAVGKQANKDVANLVSNSKEAVQPEGAITAAGIGAAASVGLLVSSAVQSGVAVANMVTADDSVGQLEISVSNESSHPVTLYNYESTSCEVSDLPNPLAPGASDVAVLTKDAAFGNGDGVRLDFCVGSDNPINFSLWYNYRVSSAQRWILAADVDDADTTYPMKKTYDAARQMFGLTFTPPAGGTQPRFSVYTSPIESGSGHLSVAVYDLAP</sequence>
<accession>B5H8S2</accession>
<reference evidence="3" key="1">
    <citation type="submission" date="2008-02" db="EMBL/GenBank/DDBJ databases">
        <authorList>
            <consortium name="The Broad Institute Genome Sequencing Platform"/>
            <person name="Fischbach M."/>
            <person name="Ward D."/>
            <person name="Young S."/>
            <person name="Jaffe D."/>
            <person name="Gnerre S."/>
            <person name="Berlin A."/>
            <person name="Heiman D."/>
            <person name="Hepburn T."/>
            <person name="Sykes S."/>
            <person name="Alvarado L."/>
            <person name="Kodira C.D."/>
            <person name="Straight P."/>
            <person name="Clardy J."/>
            <person name="Hung D."/>
            <person name="Kolter R."/>
            <person name="Mekalanos J."/>
            <person name="Walker S."/>
            <person name="Walsh C.T."/>
            <person name="Lander E."/>
            <person name="Galagan J."/>
            <person name="Nusbaum C."/>
            <person name="Birren B."/>
        </authorList>
    </citation>
    <scope>NUCLEOTIDE SEQUENCE [LARGE SCALE GENOMIC DNA]</scope>
    <source>
        <strain evidence="3">ATCC 25486 / DSM 40338 / CBS 914.69 / JCM 4507 / NBRC 13074 / NRRL 2958 / 5647</strain>
    </source>
</reference>
<evidence type="ECO:0000313" key="3">
    <source>
        <dbReference type="Proteomes" id="UP000002805"/>
    </source>
</evidence>
<proteinExistence type="predicted"/>
<evidence type="ECO:0000313" key="2">
    <source>
        <dbReference type="EMBL" id="EDY63233.1"/>
    </source>
</evidence>
<feature type="region of interest" description="Disordered" evidence="1">
    <location>
        <begin position="1"/>
        <end position="28"/>
    </location>
</feature>
<dbReference type="EMBL" id="CM000950">
    <property type="protein sequence ID" value="EDY63233.1"/>
    <property type="molecule type" value="Genomic_DNA"/>
</dbReference>